<dbReference type="NCBIfam" id="TIGR02937">
    <property type="entry name" value="sigma70-ECF"/>
    <property type="match status" value="1"/>
</dbReference>
<accession>A0A1X7JQN1</accession>
<dbReference type="OrthoDB" id="656273at2"/>
<evidence type="ECO:0000256" key="4">
    <source>
        <dbReference type="ARBA" id="ARBA00023163"/>
    </source>
</evidence>
<dbReference type="GO" id="GO:0006352">
    <property type="term" value="P:DNA-templated transcription initiation"/>
    <property type="evidence" value="ECO:0007669"/>
    <property type="project" value="InterPro"/>
</dbReference>
<dbReference type="PANTHER" id="PTHR43133">
    <property type="entry name" value="RNA POLYMERASE ECF-TYPE SIGMA FACTO"/>
    <property type="match status" value="1"/>
</dbReference>
<dbReference type="STRING" id="561061.SAMN05660862_2056"/>
<reference evidence="7 8" key="1">
    <citation type="submission" date="2017-04" db="EMBL/GenBank/DDBJ databases">
        <authorList>
            <person name="Afonso C.L."/>
            <person name="Miller P.J."/>
            <person name="Scott M.A."/>
            <person name="Spackman E."/>
            <person name="Goraichik I."/>
            <person name="Dimitrov K.M."/>
            <person name="Suarez D.L."/>
            <person name="Swayne D.E."/>
        </authorList>
    </citation>
    <scope>NUCLEOTIDE SEQUENCE [LARGE SCALE GENOMIC DNA]</scope>
    <source>
        <strain evidence="7 8">DSM 22418</strain>
    </source>
</reference>
<keyword evidence="8" id="KW-1185">Reference proteome</keyword>
<evidence type="ECO:0000313" key="8">
    <source>
        <dbReference type="Proteomes" id="UP000192980"/>
    </source>
</evidence>
<dbReference type="GO" id="GO:0003677">
    <property type="term" value="F:DNA binding"/>
    <property type="evidence" value="ECO:0007669"/>
    <property type="project" value="InterPro"/>
</dbReference>
<evidence type="ECO:0000256" key="1">
    <source>
        <dbReference type="ARBA" id="ARBA00010641"/>
    </source>
</evidence>
<dbReference type="RefSeq" id="WP_085472793.1">
    <property type="nucleotide sequence ID" value="NZ_FXAU01000003.1"/>
</dbReference>
<dbReference type="SUPFAM" id="SSF88659">
    <property type="entry name" value="Sigma3 and sigma4 domains of RNA polymerase sigma factors"/>
    <property type="match status" value="1"/>
</dbReference>
<feature type="domain" description="RNA polymerase sigma factor 70 region 4 type 2" evidence="6">
    <location>
        <begin position="130"/>
        <end position="176"/>
    </location>
</feature>
<dbReference type="InterPro" id="IPR014284">
    <property type="entry name" value="RNA_pol_sigma-70_dom"/>
</dbReference>
<dbReference type="InterPro" id="IPR013325">
    <property type="entry name" value="RNA_pol_sigma_r2"/>
</dbReference>
<organism evidence="7 8">
    <name type="scientific">Sphingobacterium psychroaquaticum</name>
    <dbReference type="NCBI Taxonomy" id="561061"/>
    <lineage>
        <taxon>Bacteria</taxon>
        <taxon>Pseudomonadati</taxon>
        <taxon>Bacteroidota</taxon>
        <taxon>Sphingobacteriia</taxon>
        <taxon>Sphingobacteriales</taxon>
        <taxon>Sphingobacteriaceae</taxon>
        <taxon>Sphingobacterium</taxon>
    </lineage>
</organism>
<evidence type="ECO:0000259" key="6">
    <source>
        <dbReference type="Pfam" id="PF08281"/>
    </source>
</evidence>
<dbReference type="Proteomes" id="UP000192980">
    <property type="component" value="Unassembled WGS sequence"/>
</dbReference>
<dbReference type="PANTHER" id="PTHR43133:SF46">
    <property type="entry name" value="RNA POLYMERASE SIGMA-70 FACTOR ECF SUBFAMILY"/>
    <property type="match status" value="1"/>
</dbReference>
<dbReference type="SUPFAM" id="SSF88946">
    <property type="entry name" value="Sigma2 domain of RNA polymerase sigma factors"/>
    <property type="match status" value="1"/>
</dbReference>
<keyword evidence="3" id="KW-0731">Sigma factor</keyword>
<dbReference type="Gene3D" id="1.10.1740.10">
    <property type="match status" value="1"/>
</dbReference>
<dbReference type="Pfam" id="PF08281">
    <property type="entry name" value="Sigma70_r4_2"/>
    <property type="match status" value="1"/>
</dbReference>
<gene>
    <name evidence="7" type="ORF">SAMN05660862_2056</name>
</gene>
<evidence type="ECO:0000256" key="3">
    <source>
        <dbReference type="ARBA" id="ARBA00023082"/>
    </source>
</evidence>
<dbReference type="EMBL" id="FXAU01000003">
    <property type="protein sequence ID" value="SMG30614.1"/>
    <property type="molecule type" value="Genomic_DNA"/>
</dbReference>
<dbReference type="InterPro" id="IPR036388">
    <property type="entry name" value="WH-like_DNA-bd_sf"/>
</dbReference>
<dbReference type="AlphaFoldDB" id="A0A1X7JQN1"/>
<keyword evidence="4" id="KW-0804">Transcription</keyword>
<evidence type="ECO:0000259" key="5">
    <source>
        <dbReference type="Pfam" id="PF04542"/>
    </source>
</evidence>
<dbReference type="InterPro" id="IPR039425">
    <property type="entry name" value="RNA_pol_sigma-70-like"/>
</dbReference>
<dbReference type="InterPro" id="IPR013324">
    <property type="entry name" value="RNA_pol_sigma_r3/r4-like"/>
</dbReference>
<dbReference type="Pfam" id="PF04542">
    <property type="entry name" value="Sigma70_r2"/>
    <property type="match status" value="1"/>
</dbReference>
<feature type="domain" description="RNA polymerase sigma-70 region 2" evidence="5">
    <location>
        <begin position="25"/>
        <end position="92"/>
    </location>
</feature>
<dbReference type="Gene3D" id="1.10.10.10">
    <property type="entry name" value="Winged helix-like DNA-binding domain superfamily/Winged helix DNA-binding domain"/>
    <property type="match status" value="1"/>
</dbReference>
<dbReference type="InterPro" id="IPR007627">
    <property type="entry name" value="RNA_pol_sigma70_r2"/>
</dbReference>
<proteinExistence type="inferred from homology"/>
<dbReference type="InterPro" id="IPR013249">
    <property type="entry name" value="RNA_pol_sigma70_r4_t2"/>
</dbReference>
<comment type="similarity">
    <text evidence="1">Belongs to the sigma-70 factor family. ECF subfamily.</text>
</comment>
<dbReference type="GO" id="GO:0016987">
    <property type="term" value="F:sigma factor activity"/>
    <property type="evidence" value="ECO:0007669"/>
    <property type="project" value="UniProtKB-KW"/>
</dbReference>
<keyword evidence="2" id="KW-0805">Transcription regulation</keyword>
<name>A0A1X7JQN1_9SPHI</name>
<evidence type="ECO:0000313" key="7">
    <source>
        <dbReference type="EMBL" id="SMG30614.1"/>
    </source>
</evidence>
<protein>
    <submittedName>
        <fullName evidence="7">RNA polymerase sigma-70 factor, ECF subfamily</fullName>
    </submittedName>
</protein>
<evidence type="ECO:0000256" key="2">
    <source>
        <dbReference type="ARBA" id="ARBA00023015"/>
    </source>
</evidence>
<sequence length="203" mass="23765">MDTSQEEIKQFEGFRFGDEANYELLFHRYYQPLCLFALQFKIKKVEAEEIVQDVLLQLWNKKNDFQDVEKMRAFLYVSTRNATFNLLDKNKRLLKNRELFLTDAEAEAHTIPLTAEQHQMIVYAEMVKSLHDGIMQLPEQCAKIMLMLYIDGLTVAEITEELQIAGSTVYAQKRKGISLLKTYLNPEDYVLISLLITGFFKNY</sequence>